<sequence>MDLARYAILCGIPRVLPEEPTCYEEGSMLRLYHEAFRHGLGWTCLTRWDWENLPHEFWIHLHVHQDAIYLFKRSTLQDDSICRLNNQNLRT</sequence>
<evidence type="ECO:0000313" key="1">
    <source>
        <dbReference type="EMBL" id="GBO13974.1"/>
    </source>
</evidence>
<proteinExistence type="predicted"/>
<keyword evidence="2" id="KW-1185">Reference proteome</keyword>
<dbReference type="AlphaFoldDB" id="A0A4Y2UPC2"/>
<organism evidence="1 2">
    <name type="scientific">Araneus ventricosus</name>
    <name type="common">Orbweaver spider</name>
    <name type="synonym">Epeira ventricosa</name>
    <dbReference type="NCBI Taxonomy" id="182803"/>
    <lineage>
        <taxon>Eukaryota</taxon>
        <taxon>Metazoa</taxon>
        <taxon>Ecdysozoa</taxon>
        <taxon>Arthropoda</taxon>
        <taxon>Chelicerata</taxon>
        <taxon>Arachnida</taxon>
        <taxon>Araneae</taxon>
        <taxon>Araneomorphae</taxon>
        <taxon>Entelegynae</taxon>
        <taxon>Araneoidea</taxon>
        <taxon>Araneidae</taxon>
        <taxon>Araneus</taxon>
    </lineage>
</organism>
<comment type="caution">
    <text evidence="1">The sequence shown here is derived from an EMBL/GenBank/DDBJ whole genome shotgun (WGS) entry which is preliminary data.</text>
</comment>
<reference evidence="1 2" key="1">
    <citation type="journal article" date="2019" name="Sci. Rep.">
        <title>Orb-weaving spider Araneus ventricosus genome elucidates the spidroin gene catalogue.</title>
        <authorList>
            <person name="Kono N."/>
            <person name="Nakamura H."/>
            <person name="Ohtoshi R."/>
            <person name="Moran D.A.P."/>
            <person name="Shinohara A."/>
            <person name="Yoshida Y."/>
            <person name="Fujiwara M."/>
            <person name="Mori M."/>
            <person name="Tomita M."/>
            <person name="Arakawa K."/>
        </authorList>
    </citation>
    <scope>NUCLEOTIDE SEQUENCE [LARGE SCALE GENOMIC DNA]</scope>
</reference>
<evidence type="ECO:0000313" key="2">
    <source>
        <dbReference type="Proteomes" id="UP000499080"/>
    </source>
</evidence>
<gene>
    <name evidence="1" type="ORF">AVEN_89875_1</name>
</gene>
<accession>A0A4Y2UPC2</accession>
<name>A0A4Y2UPC2_ARAVE</name>
<protein>
    <submittedName>
        <fullName evidence="1">Uncharacterized protein</fullName>
    </submittedName>
</protein>
<dbReference type="Proteomes" id="UP000499080">
    <property type="component" value="Unassembled WGS sequence"/>
</dbReference>
<dbReference type="EMBL" id="BGPR01038177">
    <property type="protein sequence ID" value="GBO13974.1"/>
    <property type="molecule type" value="Genomic_DNA"/>
</dbReference>